<organism evidence="1 2">
    <name type="scientific">Tetradesmus obliquus</name>
    <name type="common">Green alga</name>
    <name type="synonym">Acutodesmus obliquus</name>
    <dbReference type="NCBI Taxonomy" id="3088"/>
    <lineage>
        <taxon>Eukaryota</taxon>
        <taxon>Viridiplantae</taxon>
        <taxon>Chlorophyta</taxon>
        <taxon>core chlorophytes</taxon>
        <taxon>Chlorophyceae</taxon>
        <taxon>CS clade</taxon>
        <taxon>Sphaeropleales</taxon>
        <taxon>Scenedesmaceae</taxon>
        <taxon>Tetradesmus</taxon>
    </lineage>
</organism>
<proteinExistence type="predicted"/>
<keyword evidence="2" id="KW-1185">Reference proteome</keyword>
<dbReference type="Proteomes" id="UP001244341">
    <property type="component" value="Chromosome 2b"/>
</dbReference>
<protein>
    <submittedName>
        <fullName evidence="1">Uncharacterized protein</fullName>
    </submittedName>
</protein>
<evidence type="ECO:0000313" key="2">
    <source>
        <dbReference type="Proteomes" id="UP001244341"/>
    </source>
</evidence>
<gene>
    <name evidence="1" type="ORF">OEZ85_010768</name>
</gene>
<dbReference type="EMBL" id="CP126209">
    <property type="protein sequence ID" value="WIA10584.1"/>
    <property type="molecule type" value="Genomic_DNA"/>
</dbReference>
<accession>A0ABY8TN86</accession>
<name>A0ABY8TN86_TETOB</name>
<sequence>MPPQLTDCTGSWRGTVTRCTNAADSSVVQEHKVEAVFMSHPEQSSDGGGVAAAGVLQGVVNAQANRPGSEEGLKCAQADADIFDALFCKWGRDEETNMQ</sequence>
<evidence type="ECO:0000313" key="1">
    <source>
        <dbReference type="EMBL" id="WIA10584.1"/>
    </source>
</evidence>
<reference evidence="1 2" key="1">
    <citation type="submission" date="2023-05" db="EMBL/GenBank/DDBJ databases">
        <title>A 100% complete, gapless, phased diploid assembly of the Scenedesmus obliquus UTEX 3031 genome.</title>
        <authorList>
            <person name="Biondi T.C."/>
            <person name="Hanschen E.R."/>
            <person name="Kwon T."/>
            <person name="Eng W."/>
            <person name="Kruse C.P.S."/>
            <person name="Koehler S.I."/>
            <person name="Kunde Y."/>
            <person name="Gleasner C.D."/>
            <person name="You Mak K.T."/>
            <person name="Polle J."/>
            <person name="Hovde B.T."/>
            <person name="Starkenburg S.R."/>
        </authorList>
    </citation>
    <scope>NUCLEOTIDE SEQUENCE [LARGE SCALE GENOMIC DNA]</scope>
    <source>
        <strain evidence="1 2">DOE0152z</strain>
    </source>
</reference>